<dbReference type="HOGENOM" id="CLU_2819585_0_0_1"/>
<dbReference type="EMBL" id="KN833027">
    <property type="protein sequence ID" value="KIM77222.1"/>
    <property type="molecule type" value="Genomic_DNA"/>
</dbReference>
<proteinExistence type="predicted"/>
<dbReference type="AlphaFoldDB" id="A0A0C3BIP3"/>
<accession>A0A0C3BIP3</accession>
<dbReference type="InParanoid" id="A0A0C3BIP3"/>
<sequence>SQEDHSPQTTPHAKVARHRIQSGWVGRRRGRRVRVMLLLSGDLVVCFGNHEFQENEQRWVWGDGPSL</sequence>
<dbReference type="Proteomes" id="UP000054166">
    <property type="component" value="Unassembled WGS sequence"/>
</dbReference>
<organism evidence="1 2">
    <name type="scientific">Piloderma croceum (strain F 1598)</name>
    <dbReference type="NCBI Taxonomy" id="765440"/>
    <lineage>
        <taxon>Eukaryota</taxon>
        <taxon>Fungi</taxon>
        <taxon>Dikarya</taxon>
        <taxon>Basidiomycota</taxon>
        <taxon>Agaricomycotina</taxon>
        <taxon>Agaricomycetes</taxon>
        <taxon>Agaricomycetidae</taxon>
        <taxon>Atheliales</taxon>
        <taxon>Atheliaceae</taxon>
        <taxon>Piloderma</taxon>
    </lineage>
</organism>
<keyword evidence="2" id="KW-1185">Reference proteome</keyword>
<gene>
    <name evidence="1" type="ORF">PILCRDRAFT_825572</name>
</gene>
<feature type="non-terminal residue" evidence="1">
    <location>
        <position position="1"/>
    </location>
</feature>
<name>A0A0C3BIP3_PILCF</name>
<evidence type="ECO:0000313" key="1">
    <source>
        <dbReference type="EMBL" id="KIM77222.1"/>
    </source>
</evidence>
<protein>
    <submittedName>
        <fullName evidence="1">Uncharacterized protein</fullName>
    </submittedName>
</protein>
<evidence type="ECO:0000313" key="2">
    <source>
        <dbReference type="Proteomes" id="UP000054166"/>
    </source>
</evidence>
<reference evidence="2" key="2">
    <citation type="submission" date="2015-01" db="EMBL/GenBank/DDBJ databases">
        <title>Evolutionary Origins and Diversification of the Mycorrhizal Mutualists.</title>
        <authorList>
            <consortium name="DOE Joint Genome Institute"/>
            <consortium name="Mycorrhizal Genomics Consortium"/>
            <person name="Kohler A."/>
            <person name="Kuo A."/>
            <person name="Nagy L.G."/>
            <person name="Floudas D."/>
            <person name="Copeland A."/>
            <person name="Barry K.W."/>
            <person name="Cichocki N."/>
            <person name="Veneault-Fourrey C."/>
            <person name="LaButti K."/>
            <person name="Lindquist E.A."/>
            <person name="Lipzen A."/>
            <person name="Lundell T."/>
            <person name="Morin E."/>
            <person name="Murat C."/>
            <person name="Riley R."/>
            <person name="Ohm R."/>
            <person name="Sun H."/>
            <person name="Tunlid A."/>
            <person name="Henrissat B."/>
            <person name="Grigoriev I.V."/>
            <person name="Hibbett D.S."/>
            <person name="Martin F."/>
        </authorList>
    </citation>
    <scope>NUCLEOTIDE SEQUENCE [LARGE SCALE GENOMIC DNA]</scope>
    <source>
        <strain evidence="2">F 1598</strain>
    </source>
</reference>
<reference evidence="1 2" key="1">
    <citation type="submission" date="2014-04" db="EMBL/GenBank/DDBJ databases">
        <authorList>
            <consortium name="DOE Joint Genome Institute"/>
            <person name="Kuo A."/>
            <person name="Tarkka M."/>
            <person name="Buscot F."/>
            <person name="Kohler A."/>
            <person name="Nagy L.G."/>
            <person name="Floudas D."/>
            <person name="Copeland A."/>
            <person name="Barry K.W."/>
            <person name="Cichocki N."/>
            <person name="Veneault-Fourrey C."/>
            <person name="LaButti K."/>
            <person name="Lindquist E.A."/>
            <person name="Lipzen A."/>
            <person name="Lundell T."/>
            <person name="Morin E."/>
            <person name="Murat C."/>
            <person name="Sun H."/>
            <person name="Tunlid A."/>
            <person name="Henrissat B."/>
            <person name="Grigoriev I.V."/>
            <person name="Hibbett D.S."/>
            <person name="Martin F."/>
            <person name="Nordberg H.P."/>
            <person name="Cantor M.N."/>
            <person name="Hua S.X."/>
        </authorList>
    </citation>
    <scope>NUCLEOTIDE SEQUENCE [LARGE SCALE GENOMIC DNA]</scope>
    <source>
        <strain evidence="1 2">F 1598</strain>
    </source>
</reference>